<name>A0ABU1ARL5_9BACT</name>
<proteinExistence type="predicted"/>
<protein>
    <recommendedName>
        <fullName evidence="3">Transposase</fullName>
    </recommendedName>
</protein>
<dbReference type="Proteomes" id="UP001225316">
    <property type="component" value="Unassembled WGS sequence"/>
</dbReference>
<dbReference type="RefSeq" id="WP_308948921.1">
    <property type="nucleotide sequence ID" value="NZ_JARXHW010000007.1"/>
</dbReference>
<organism evidence="1 2">
    <name type="scientific">Thalassobacterium maritimum</name>
    <dbReference type="NCBI Taxonomy" id="3041265"/>
    <lineage>
        <taxon>Bacteria</taxon>
        <taxon>Pseudomonadati</taxon>
        <taxon>Verrucomicrobiota</taxon>
        <taxon>Opitutia</taxon>
        <taxon>Puniceicoccales</taxon>
        <taxon>Coraliomargaritaceae</taxon>
        <taxon>Thalassobacterium</taxon>
    </lineage>
</organism>
<reference evidence="1 2" key="1">
    <citation type="submission" date="2023-04" db="EMBL/GenBank/DDBJ databases">
        <title>A novel bacteria isolated from coastal sediment.</title>
        <authorList>
            <person name="Liu X.-J."/>
            <person name="Du Z.-J."/>
        </authorList>
    </citation>
    <scope>NUCLEOTIDE SEQUENCE [LARGE SCALE GENOMIC DNA]</scope>
    <source>
        <strain evidence="1 2">SDUM461003</strain>
    </source>
</reference>
<dbReference type="EMBL" id="JARXHW010000007">
    <property type="protein sequence ID" value="MDQ8206803.1"/>
    <property type="molecule type" value="Genomic_DNA"/>
</dbReference>
<evidence type="ECO:0008006" key="3">
    <source>
        <dbReference type="Google" id="ProtNLM"/>
    </source>
</evidence>
<accession>A0ABU1ARL5</accession>
<keyword evidence="2" id="KW-1185">Reference proteome</keyword>
<evidence type="ECO:0000313" key="2">
    <source>
        <dbReference type="Proteomes" id="UP001225316"/>
    </source>
</evidence>
<sequence length="61" mass="7060">MSEDTQQPHSSIPQGVRYSLKEIMEEVAIDRRDSALGRELVDATEINKMFGKQVRKKKKKK</sequence>
<comment type="caution">
    <text evidence="1">The sequence shown here is derived from an EMBL/GenBank/DDBJ whole genome shotgun (WGS) entry which is preliminary data.</text>
</comment>
<gene>
    <name evidence="1" type="ORF">QEH52_04735</name>
</gene>
<evidence type="ECO:0000313" key="1">
    <source>
        <dbReference type="EMBL" id="MDQ8206803.1"/>
    </source>
</evidence>